<organism evidence="1 2">
    <name type="scientific">Streptococcus koreensis</name>
    <dbReference type="NCBI Taxonomy" id="2382163"/>
    <lineage>
        <taxon>Bacteria</taxon>
        <taxon>Bacillati</taxon>
        <taxon>Bacillota</taxon>
        <taxon>Bacilli</taxon>
        <taxon>Lactobacillales</taxon>
        <taxon>Streptococcaceae</taxon>
        <taxon>Streptococcus</taxon>
    </lineage>
</organism>
<evidence type="ECO:0000313" key="1">
    <source>
        <dbReference type="EMBL" id="AYF94580.1"/>
    </source>
</evidence>
<dbReference type="Proteomes" id="UP000277293">
    <property type="component" value="Chromosome"/>
</dbReference>
<proteinExistence type="predicted"/>
<gene>
    <name evidence="1" type="ORF">D7D50_08275</name>
</gene>
<dbReference type="RefSeq" id="WP_120701964.1">
    <property type="nucleotide sequence ID" value="NZ_CP032620.1"/>
</dbReference>
<dbReference type="Gene3D" id="3.40.570.10">
    <property type="entry name" value="Extracellular Endonuclease, subunit A"/>
    <property type="match status" value="1"/>
</dbReference>
<reference evidence="2" key="1">
    <citation type="submission" date="2018-09" db="EMBL/GenBank/DDBJ databases">
        <title>Complete genome sequence of Streptococcus sp. KCOM 2890 (=JS71).</title>
        <authorList>
            <person name="Kook J.-K."/>
            <person name="Park S.-N."/>
            <person name="Lim Y.K."/>
        </authorList>
    </citation>
    <scope>NUCLEOTIDE SEQUENCE [LARGE SCALE GENOMIC DNA]</scope>
    <source>
        <strain evidence="2">JS71</strain>
    </source>
</reference>
<name>A0ABM6ZB82_9STRE</name>
<sequence length="407" mass="47797">MKESDVLTRIGLKDKDELVYLLENSGLNERLSRLASIDREPLSIRLEFCESGCYFKIAKDDVSDISSVKGEKFKFFRRGWSCVLKSQKNKNVSKLNSPNILEGQYNPKKLDGQYFFHSGHILGKQFYSFISDYSCNDKYSSAKDIINSKEKNIFLQFSVANKESSSFVNRRSQAYYENLVTDYFNADIEEIFYEVKAVFYSKDSKYPIGTEIFLKPIIRKRIPSLENDLEEIHVFIPNFDVDFNLSKLPSDYEGYVSYRKFYLEGYEEVYKDCFENIFKDNSDIVKNDEGERIFYLVLGQEKNAIFSHIGRAQKFLGVDTNALDIEQLPGDISKDEIFMFSENQQQVIFDYLKNQKLINRSRNKNYFYPVVRRSEYKGIYFSDQEIREKRIQFEKGAKTLEDALKLI</sequence>
<accession>A0ABM6ZB82</accession>
<dbReference type="InterPro" id="IPR044929">
    <property type="entry name" value="DNA/RNA_non-sp_Endonuclease_sf"/>
</dbReference>
<dbReference type="EMBL" id="CP032620">
    <property type="protein sequence ID" value="AYF94580.1"/>
    <property type="molecule type" value="Genomic_DNA"/>
</dbReference>
<keyword evidence="2" id="KW-1185">Reference proteome</keyword>
<evidence type="ECO:0000313" key="2">
    <source>
        <dbReference type="Proteomes" id="UP000277293"/>
    </source>
</evidence>
<protein>
    <submittedName>
        <fullName evidence="1">Uncharacterized protein</fullName>
    </submittedName>
</protein>